<keyword evidence="2" id="KW-0378">Hydrolase</keyword>
<dbReference type="Pfam" id="PF00270">
    <property type="entry name" value="DEAD"/>
    <property type="match status" value="1"/>
</dbReference>
<dbReference type="PROSITE" id="PS51193">
    <property type="entry name" value="HELICASE_ATP_BIND_2"/>
    <property type="match status" value="1"/>
</dbReference>
<evidence type="ECO:0000256" key="2">
    <source>
        <dbReference type="ARBA" id="ARBA00022801"/>
    </source>
</evidence>
<protein>
    <submittedName>
        <fullName evidence="6">ATP-dependent DNA helicase</fullName>
    </submittedName>
</protein>
<accession>A0A7W3U3Z5</accession>
<evidence type="ECO:0000256" key="1">
    <source>
        <dbReference type="ARBA" id="ARBA00022741"/>
    </source>
</evidence>
<proteinExistence type="inferred from homology"/>
<dbReference type="EMBL" id="JACHTE010000005">
    <property type="protein sequence ID" value="MBB1088508.1"/>
    <property type="molecule type" value="Genomic_DNA"/>
</dbReference>
<reference evidence="6 7" key="1">
    <citation type="submission" date="2020-07" db="EMBL/GenBank/DDBJ databases">
        <authorList>
            <person name="Xu S."/>
            <person name="Li A."/>
        </authorList>
    </citation>
    <scope>NUCLEOTIDE SEQUENCE [LARGE SCALE GENOMIC DNA]</scope>
    <source>
        <strain evidence="6 7">SG-8</strain>
    </source>
</reference>
<dbReference type="Gene3D" id="3.40.50.300">
    <property type="entry name" value="P-loop containing nucleotide triphosphate hydrolases"/>
    <property type="match status" value="2"/>
</dbReference>
<evidence type="ECO:0000256" key="3">
    <source>
        <dbReference type="ARBA" id="ARBA00022840"/>
    </source>
</evidence>
<comment type="similarity">
    <text evidence="4">Belongs to the helicase family. DinG subfamily.</text>
</comment>
<evidence type="ECO:0000256" key="4">
    <source>
        <dbReference type="ARBA" id="ARBA00038058"/>
    </source>
</evidence>
<keyword evidence="1" id="KW-0547">Nucleotide-binding</keyword>
<dbReference type="AlphaFoldDB" id="A0A7W3U3Z5"/>
<evidence type="ECO:0000259" key="5">
    <source>
        <dbReference type="PROSITE" id="PS51193"/>
    </source>
</evidence>
<evidence type="ECO:0000313" key="7">
    <source>
        <dbReference type="Proteomes" id="UP000552587"/>
    </source>
</evidence>
<keyword evidence="7" id="KW-1185">Reference proteome</keyword>
<gene>
    <name evidence="6" type="ORF">H4F99_08410</name>
</gene>
<dbReference type="GO" id="GO:0003676">
    <property type="term" value="F:nucleic acid binding"/>
    <property type="evidence" value="ECO:0007669"/>
    <property type="project" value="InterPro"/>
</dbReference>
<dbReference type="FunFam" id="3.40.50.300:FF:000466">
    <property type="entry name" value="ATP-dependent DNA helicase"/>
    <property type="match status" value="1"/>
</dbReference>
<keyword evidence="6" id="KW-0347">Helicase</keyword>
<name>A0A7W3U3Z5_9GAMM</name>
<dbReference type="GO" id="GO:0016818">
    <property type="term" value="F:hydrolase activity, acting on acid anhydrides, in phosphorus-containing anhydrides"/>
    <property type="evidence" value="ECO:0007669"/>
    <property type="project" value="InterPro"/>
</dbReference>
<feature type="domain" description="Helicase ATP-binding" evidence="5">
    <location>
        <begin position="25"/>
        <end position="323"/>
    </location>
</feature>
<dbReference type="InterPro" id="IPR011545">
    <property type="entry name" value="DEAD/DEAH_box_helicase_dom"/>
</dbReference>
<dbReference type="InterPro" id="IPR014013">
    <property type="entry name" value="Helic_SF1/SF2_ATP-bd_DinG/Rad3"/>
</dbReference>
<dbReference type="SUPFAM" id="SSF52540">
    <property type="entry name" value="P-loop containing nucleoside triphosphate hydrolases"/>
    <property type="match status" value="1"/>
</dbReference>
<dbReference type="RefSeq" id="WP_182669288.1">
    <property type="nucleotide sequence ID" value="NZ_JACHTE010000005.1"/>
</dbReference>
<evidence type="ECO:0000313" key="6">
    <source>
        <dbReference type="EMBL" id="MBB1088508.1"/>
    </source>
</evidence>
<dbReference type="GO" id="GO:0003678">
    <property type="term" value="F:DNA helicase activity"/>
    <property type="evidence" value="ECO:0007669"/>
    <property type="project" value="TreeGrafter"/>
</dbReference>
<dbReference type="GO" id="GO:0006281">
    <property type="term" value="P:DNA repair"/>
    <property type="evidence" value="ECO:0007669"/>
    <property type="project" value="TreeGrafter"/>
</dbReference>
<organism evidence="6 7">
    <name type="scientific">Marilutibacter penaei</name>
    <dbReference type="NCBI Taxonomy" id="2759900"/>
    <lineage>
        <taxon>Bacteria</taxon>
        <taxon>Pseudomonadati</taxon>
        <taxon>Pseudomonadota</taxon>
        <taxon>Gammaproteobacteria</taxon>
        <taxon>Lysobacterales</taxon>
        <taxon>Lysobacteraceae</taxon>
        <taxon>Marilutibacter</taxon>
    </lineage>
</organism>
<dbReference type="Pfam" id="PF13307">
    <property type="entry name" value="Helicase_C_2"/>
    <property type="match status" value="1"/>
</dbReference>
<keyword evidence="3" id="KW-0067">ATP-binding</keyword>
<dbReference type="Proteomes" id="UP000552587">
    <property type="component" value="Unassembled WGS sequence"/>
</dbReference>
<dbReference type="InterPro" id="IPR006555">
    <property type="entry name" value="ATP-dep_Helicase_C"/>
</dbReference>
<sequence length="684" mass="73452">MPGATGTSPSRLARAAREALEAGGALAAALEHFAPRTAQQDLSAAIADAFDGRGTLIAEAGTGTGKTFAYLVPALLSGMKTIVSTGTRALQDQLYHRDLPRVRDALGRGLKTALLKGRANYLCHYRMQQARGEPRFHSREMAAQFQRIVAWSGQTKSGDLAEVEGLGEDSPLVPVVTSTTDNCLGSDCPFFSDCFVVQARQRAQAADLVVVNHHLLLADLALKQEGFGEILPGAQAFVVDEAHQLPELAAQFFGEALSARPLVELARDAVAECRDVPGALAAVQEPARALEQATRALRSAMDDLPVRGTRLRAAELEASEAALDALVDALEGLAAALVPLEASSPGFEACLFRARDHAARLRRWRNLEADVEAAAPPADPDERAPLSVPADAESVRWYELTARGFRLSRTPLDVSTPLAEHRERSRAAWVFTSATLAVGGHFEHFARKLGLVEPATLLAPSPFDWATQALSYLPNGLPEPASREYAAAVVDAVWPVLEASAGRAFLLFASHRALRDVAALLREAQAPWPLFVQGDAPRGLLLERFRASGNGVLLGAASFREGVDVAGDALSVVVIDKLPFAAPDDPVFEARLDAIRRHGGNPFRDEQLPQAVIALKQGVGRLIRTESDRGVLVLCDPRLLGKQYGRVFLDSLPPVPRTRDVGDVRAFFGRECPEPAAPTVDDLF</sequence>
<dbReference type="InterPro" id="IPR027417">
    <property type="entry name" value="P-loop_NTPase"/>
</dbReference>
<dbReference type="PANTHER" id="PTHR11472">
    <property type="entry name" value="DNA REPAIR DEAD HELICASE RAD3/XP-D SUBFAMILY MEMBER"/>
    <property type="match status" value="1"/>
</dbReference>
<dbReference type="InterPro" id="IPR045028">
    <property type="entry name" value="DinG/Rad3-like"/>
</dbReference>
<comment type="caution">
    <text evidence="6">The sequence shown here is derived from an EMBL/GenBank/DDBJ whole genome shotgun (WGS) entry which is preliminary data.</text>
</comment>
<dbReference type="PANTHER" id="PTHR11472:SF34">
    <property type="entry name" value="REGULATOR OF TELOMERE ELONGATION HELICASE 1"/>
    <property type="match status" value="1"/>
</dbReference>
<dbReference type="SMART" id="SM00491">
    <property type="entry name" value="HELICc2"/>
    <property type="match status" value="1"/>
</dbReference>
<dbReference type="GO" id="GO:0005524">
    <property type="term" value="F:ATP binding"/>
    <property type="evidence" value="ECO:0007669"/>
    <property type="project" value="UniProtKB-KW"/>
</dbReference>